<dbReference type="GO" id="GO:0009231">
    <property type="term" value="P:riboflavin biosynthetic process"/>
    <property type="evidence" value="ECO:0007669"/>
    <property type="project" value="UniProtKB-UniPathway"/>
</dbReference>
<protein>
    <recommendedName>
        <fullName evidence="3">6,7-dimethyl-8-ribityllumazine synthase</fullName>
        <ecNumber evidence="3">2.5.1.78</ecNumber>
    </recommendedName>
</protein>
<evidence type="ECO:0000256" key="6">
    <source>
        <dbReference type="ARBA" id="ARBA00048785"/>
    </source>
</evidence>
<evidence type="ECO:0000256" key="4">
    <source>
        <dbReference type="ARBA" id="ARBA00022619"/>
    </source>
</evidence>
<evidence type="ECO:0000313" key="7">
    <source>
        <dbReference type="EMBL" id="SVA43719.1"/>
    </source>
</evidence>
<name>A0A381VTT3_9ZZZZ</name>
<evidence type="ECO:0000256" key="3">
    <source>
        <dbReference type="ARBA" id="ARBA00012664"/>
    </source>
</evidence>
<dbReference type="EC" id="2.5.1.78" evidence="3"/>
<dbReference type="Pfam" id="PF00885">
    <property type="entry name" value="DMRL_synthase"/>
    <property type="match status" value="1"/>
</dbReference>
<dbReference type="InterPro" id="IPR034964">
    <property type="entry name" value="LS"/>
</dbReference>
<organism evidence="7">
    <name type="scientific">marine metagenome</name>
    <dbReference type="NCBI Taxonomy" id="408172"/>
    <lineage>
        <taxon>unclassified sequences</taxon>
        <taxon>metagenomes</taxon>
        <taxon>ecological metagenomes</taxon>
    </lineage>
</organism>
<dbReference type="UniPathway" id="UPA00275">
    <property type="reaction ID" value="UER00404"/>
</dbReference>
<keyword evidence="4" id="KW-0686">Riboflavin biosynthesis</keyword>
<dbReference type="PANTHER" id="PTHR21058">
    <property type="entry name" value="6,7-DIMETHYL-8-RIBITYLLUMAZINE SYNTHASE DMRL SYNTHASE LUMAZINE SYNTHASE"/>
    <property type="match status" value="1"/>
</dbReference>
<keyword evidence="5" id="KW-0808">Transferase</keyword>
<evidence type="ECO:0000256" key="1">
    <source>
        <dbReference type="ARBA" id="ARBA00004917"/>
    </source>
</evidence>
<dbReference type="AlphaFoldDB" id="A0A381VTT3"/>
<dbReference type="Gene3D" id="3.40.50.960">
    <property type="entry name" value="Lumazine/riboflavin synthase"/>
    <property type="match status" value="1"/>
</dbReference>
<comment type="pathway">
    <text evidence="1">Cofactor biosynthesis; riboflavin biosynthesis; riboflavin from 2-hydroxy-3-oxobutyl phosphate and 5-amino-6-(D-ribitylamino)uracil: step 1/2.</text>
</comment>
<dbReference type="InterPro" id="IPR002180">
    <property type="entry name" value="LS/RS"/>
</dbReference>
<sequence length="136" mass="14941">MSRRHQIAIVIGSFHRSEGETMLSEALSTAEENDLEAIEQVWVPGTMEKPLAVKRLLLRQEVDGVAVLGVIERGETAHGRVMAQAVIKAIVDLQLETMKPVGVGILGPEILPDQIQSRLRPYARHAVLAVRSMLCV</sequence>
<evidence type="ECO:0000256" key="2">
    <source>
        <dbReference type="ARBA" id="ARBA00007424"/>
    </source>
</evidence>
<proteinExistence type="inferred from homology"/>
<reference evidence="7" key="1">
    <citation type="submission" date="2018-05" db="EMBL/GenBank/DDBJ databases">
        <authorList>
            <person name="Lanie J.A."/>
            <person name="Ng W.-L."/>
            <person name="Kazmierczak K.M."/>
            <person name="Andrzejewski T.M."/>
            <person name="Davidsen T.M."/>
            <person name="Wayne K.J."/>
            <person name="Tettelin H."/>
            <person name="Glass J.I."/>
            <person name="Rusch D."/>
            <person name="Podicherti R."/>
            <person name="Tsui H.-C.T."/>
            <person name="Winkler M.E."/>
        </authorList>
    </citation>
    <scope>NUCLEOTIDE SEQUENCE</scope>
</reference>
<evidence type="ECO:0000256" key="5">
    <source>
        <dbReference type="ARBA" id="ARBA00022679"/>
    </source>
</evidence>
<dbReference type="GO" id="GO:0009349">
    <property type="term" value="C:riboflavin synthase complex"/>
    <property type="evidence" value="ECO:0007669"/>
    <property type="project" value="InterPro"/>
</dbReference>
<dbReference type="InterPro" id="IPR036467">
    <property type="entry name" value="LS/RS_sf"/>
</dbReference>
<accession>A0A381VTT3</accession>
<dbReference type="GO" id="GO:0000906">
    <property type="term" value="F:6,7-dimethyl-8-ribityllumazine synthase activity"/>
    <property type="evidence" value="ECO:0007669"/>
    <property type="project" value="UniProtKB-EC"/>
</dbReference>
<comment type="similarity">
    <text evidence="2">Belongs to the DMRL synthase family.</text>
</comment>
<dbReference type="EMBL" id="UINC01009763">
    <property type="protein sequence ID" value="SVA43719.1"/>
    <property type="molecule type" value="Genomic_DNA"/>
</dbReference>
<comment type="catalytic activity">
    <reaction evidence="6">
        <text>(2S)-2-hydroxy-3-oxobutyl phosphate + 5-amino-6-(D-ribitylamino)uracil = 6,7-dimethyl-8-(1-D-ribityl)lumazine + phosphate + 2 H2O + H(+)</text>
        <dbReference type="Rhea" id="RHEA:26152"/>
        <dbReference type="ChEBI" id="CHEBI:15377"/>
        <dbReference type="ChEBI" id="CHEBI:15378"/>
        <dbReference type="ChEBI" id="CHEBI:15934"/>
        <dbReference type="ChEBI" id="CHEBI:43474"/>
        <dbReference type="ChEBI" id="CHEBI:58201"/>
        <dbReference type="ChEBI" id="CHEBI:58830"/>
        <dbReference type="EC" id="2.5.1.78"/>
    </reaction>
</comment>
<dbReference type="PANTHER" id="PTHR21058:SF0">
    <property type="entry name" value="6,7-DIMETHYL-8-RIBITYLLUMAZINE SYNTHASE"/>
    <property type="match status" value="1"/>
</dbReference>
<gene>
    <name evidence="7" type="ORF">METZ01_LOCUS96573</name>
</gene>
<dbReference type="SUPFAM" id="SSF52121">
    <property type="entry name" value="Lumazine synthase"/>
    <property type="match status" value="1"/>
</dbReference>